<dbReference type="Gene3D" id="3.60.110.10">
    <property type="entry name" value="Carbon-nitrogen hydrolase"/>
    <property type="match status" value="1"/>
</dbReference>
<dbReference type="EMBL" id="JAULSV010000001">
    <property type="protein sequence ID" value="KAK0657835.1"/>
    <property type="molecule type" value="Genomic_DNA"/>
</dbReference>
<feature type="domain" description="CN hydrolase" evidence="2">
    <location>
        <begin position="5"/>
        <end position="261"/>
    </location>
</feature>
<keyword evidence="4" id="KW-1185">Reference proteome</keyword>
<proteinExistence type="predicted"/>
<protein>
    <submittedName>
        <fullName evidence="3">Carbon-nitrogen hydrolase</fullName>
    </submittedName>
</protein>
<sequence>MVPTLRISLIQFQPKPLSPEVNFNIASSKIRDAAASGCHLAVLPEYHLTSWVPSDPGFPASCLEAESYLPQYQALAKDLDIHIVPGTILTQRSPSSASSPELHNMAYLLAAGTGEILASYQKRNLWHPERGILTAGVKSPHTAFDLPIPGTDMTIRAGLLICWDLAFPEAFRELAIRGGAELVIIPAWWHITEVDPAVKKLNPDSEAVFLDGIAVARAFENTCAVALCNSFGRSQVVVPISGRLGALAVDEEGEVACEVDFETLRVAEEAYKVRADVSQEGWYGRQGS</sequence>
<dbReference type="InterPro" id="IPR036526">
    <property type="entry name" value="C-N_Hydrolase_sf"/>
</dbReference>
<dbReference type="SUPFAM" id="SSF56317">
    <property type="entry name" value="Carbon-nitrogen hydrolase"/>
    <property type="match status" value="1"/>
</dbReference>
<accession>A0AA39YTD1</accession>
<evidence type="ECO:0000256" key="1">
    <source>
        <dbReference type="ARBA" id="ARBA00022801"/>
    </source>
</evidence>
<evidence type="ECO:0000259" key="2">
    <source>
        <dbReference type="PROSITE" id="PS50263"/>
    </source>
</evidence>
<organism evidence="3 4">
    <name type="scientific">Cercophora newfieldiana</name>
    <dbReference type="NCBI Taxonomy" id="92897"/>
    <lineage>
        <taxon>Eukaryota</taxon>
        <taxon>Fungi</taxon>
        <taxon>Dikarya</taxon>
        <taxon>Ascomycota</taxon>
        <taxon>Pezizomycotina</taxon>
        <taxon>Sordariomycetes</taxon>
        <taxon>Sordariomycetidae</taxon>
        <taxon>Sordariales</taxon>
        <taxon>Lasiosphaeriaceae</taxon>
        <taxon>Cercophora</taxon>
    </lineage>
</organism>
<dbReference type="PANTHER" id="PTHR43674">
    <property type="entry name" value="NITRILASE C965.09-RELATED"/>
    <property type="match status" value="1"/>
</dbReference>
<gene>
    <name evidence="3" type="ORF">B0T16DRAFT_425917</name>
</gene>
<dbReference type="CDD" id="cd07197">
    <property type="entry name" value="nitrilase"/>
    <property type="match status" value="1"/>
</dbReference>
<dbReference type="PROSITE" id="PS50263">
    <property type="entry name" value="CN_HYDROLASE"/>
    <property type="match status" value="1"/>
</dbReference>
<dbReference type="InterPro" id="IPR050345">
    <property type="entry name" value="Aliph_Amidase/BUP"/>
</dbReference>
<dbReference type="Pfam" id="PF00795">
    <property type="entry name" value="CN_hydrolase"/>
    <property type="match status" value="1"/>
</dbReference>
<reference evidence="3" key="1">
    <citation type="submission" date="2023-06" db="EMBL/GenBank/DDBJ databases">
        <title>Genome-scale phylogeny and comparative genomics of the fungal order Sordariales.</title>
        <authorList>
            <consortium name="Lawrence Berkeley National Laboratory"/>
            <person name="Hensen N."/>
            <person name="Bonometti L."/>
            <person name="Westerberg I."/>
            <person name="Brannstrom I.O."/>
            <person name="Guillou S."/>
            <person name="Cros-Aarteil S."/>
            <person name="Calhoun S."/>
            <person name="Haridas S."/>
            <person name="Kuo A."/>
            <person name="Mondo S."/>
            <person name="Pangilinan J."/>
            <person name="Riley R."/>
            <person name="Labutti K."/>
            <person name="Andreopoulos B."/>
            <person name="Lipzen A."/>
            <person name="Chen C."/>
            <person name="Yanf M."/>
            <person name="Daum C."/>
            <person name="Ng V."/>
            <person name="Clum A."/>
            <person name="Steindorff A."/>
            <person name="Ohm R."/>
            <person name="Martin F."/>
            <person name="Silar P."/>
            <person name="Natvig D."/>
            <person name="Lalanne C."/>
            <person name="Gautier V."/>
            <person name="Ament-Velasquez S.L."/>
            <person name="Kruys A."/>
            <person name="Hutchinson M.I."/>
            <person name="Powell A.J."/>
            <person name="Barry K."/>
            <person name="Miller A.N."/>
            <person name="Grigoriev I.V."/>
            <person name="Debuchy R."/>
            <person name="Gladieux P."/>
            <person name="Thoren M.H."/>
            <person name="Johannesson H."/>
        </authorList>
    </citation>
    <scope>NUCLEOTIDE SEQUENCE</scope>
    <source>
        <strain evidence="3">SMH2532-1</strain>
    </source>
</reference>
<dbReference type="Proteomes" id="UP001174936">
    <property type="component" value="Unassembled WGS sequence"/>
</dbReference>
<keyword evidence="1 3" id="KW-0378">Hydrolase</keyword>
<dbReference type="AlphaFoldDB" id="A0AA39YTD1"/>
<name>A0AA39YTD1_9PEZI</name>
<dbReference type="InterPro" id="IPR003010">
    <property type="entry name" value="C-N_Hydrolase"/>
</dbReference>
<dbReference type="GO" id="GO:0016811">
    <property type="term" value="F:hydrolase activity, acting on carbon-nitrogen (but not peptide) bonds, in linear amides"/>
    <property type="evidence" value="ECO:0007669"/>
    <property type="project" value="TreeGrafter"/>
</dbReference>
<comment type="caution">
    <text evidence="3">The sequence shown here is derived from an EMBL/GenBank/DDBJ whole genome shotgun (WGS) entry which is preliminary data.</text>
</comment>
<evidence type="ECO:0000313" key="3">
    <source>
        <dbReference type="EMBL" id="KAK0657835.1"/>
    </source>
</evidence>
<evidence type="ECO:0000313" key="4">
    <source>
        <dbReference type="Proteomes" id="UP001174936"/>
    </source>
</evidence>
<dbReference type="PANTHER" id="PTHR43674:SF16">
    <property type="entry name" value="CARBON-NITROGEN FAMILY, PUTATIVE (AFU_ORTHOLOGUE AFUA_5G02350)-RELATED"/>
    <property type="match status" value="1"/>
</dbReference>